<evidence type="ECO:0000313" key="1">
    <source>
        <dbReference type="EMBL" id="GAI40243.1"/>
    </source>
</evidence>
<reference evidence="1" key="1">
    <citation type="journal article" date="2014" name="Front. Microbiol.">
        <title>High frequency of phylogenetically diverse reductive dehalogenase-homologous genes in deep subseafloor sedimentary metagenomes.</title>
        <authorList>
            <person name="Kawai M."/>
            <person name="Futagami T."/>
            <person name="Toyoda A."/>
            <person name="Takaki Y."/>
            <person name="Nishi S."/>
            <person name="Hori S."/>
            <person name="Arai W."/>
            <person name="Tsubouchi T."/>
            <person name="Morono Y."/>
            <person name="Uchiyama I."/>
            <person name="Ito T."/>
            <person name="Fujiyama A."/>
            <person name="Inagaki F."/>
            <person name="Takami H."/>
        </authorList>
    </citation>
    <scope>NUCLEOTIDE SEQUENCE</scope>
    <source>
        <strain evidence="1">Expedition CK06-06</strain>
    </source>
</reference>
<organism evidence="1">
    <name type="scientific">marine sediment metagenome</name>
    <dbReference type="NCBI Taxonomy" id="412755"/>
    <lineage>
        <taxon>unclassified sequences</taxon>
        <taxon>metagenomes</taxon>
        <taxon>ecological metagenomes</taxon>
    </lineage>
</organism>
<name>X1N9E0_9ZZZZ</name>
<dbReference type="AlphaFoldDB" id="X1N9E0"/>
<dbReference type="EMBL" id="BARV01027698">
    <property type="protein sequence ID" value="GAI40243.1"/>
    <property type="molecule type" value="Genomic_DNA"/>
</dbReference>
<accession>X1N9E0</accession>
<sequence>SRGKRLLAGLLLIILFIEYLPKPIPASKVVIPRYINFLKDLPDTKGIVDTTAKPVLALYYQTIHEKPMAFGHVSRIPKSVNIKDQKLRQLIRDKQYILLYRDYNIRYLVTDADTDILTEYPSIRMLYHDSKVKLYDLGAENKRGR</sequence>
<proteinExistence type="predicted"/>
<feature type="non-terminal residue" evidence="1">
    <location>
        <position position="1"/>
    </location>
</feature>
<gene>
    <name evidence="1" type="ORF">S06H3_44524</name>
</gene>
<comment type="caution">
    <text evidence="1">The sequence shown here is derived from an EMBL/GenBank/DDBJ whole genome shotgun (WGS) entry which is preliminary data.</text>
</comment>
<protein>
    <submittedName>
        <fullName evidence="1">Uncharacterized protein</fullName>
    </submittedName>
</protein>